<dbReference type="EMBL" id="BAAAQX010000026">
    <property type="protein sequence ID" value="GAA2212395.1"/>
    <property type="molecule type" value="Genomic_DNA"/>
</dbReference>
<dbReference type="Proteomes" id="UP001499843">
    <property type="component" value="Unassembled WGS sequence"/>
</dbReference>
<dbReference type="InterPro" id="IPR029063">
    <property type="entry name" value="SAM-dependent_MTases_sf"/>
</dbReference>
<evidence type="ECO:0000313" key="4">
    <source>
        <dbReference type="Proteomes" id="UP001499843"/>
    </source>
</evidence>
<accession>A0ABN3CSD9</accession>
<dbReference type="SUPFAM" id="SSF53335">
    <property type="entry name" value="S-adenosyl-L-methionine-dependent methyltransferases"/>
    <property type="match status" value="1"/>
</dbReference>
<dbReference type="PANTHER" id="PTHR36973">
    <property type="entry name" value="SLL1456 PROTEIN-RELATED"/>
    <property type="match status" value="1"/>
</dbReference>
<dbReference type="Gene3D" id="3.40.50.150">
    <property type="entry name" value="Vaccinia Virus protein VP39"/>
    <property type="match status" value="1"/>
</dbReference>
<organism evidence="3 4">
    <name type="scientific">Nonomuraea monospora</name>
    <dbReference type="NCBI Taxonomy" id="568818"/>
    <lineage>
        <taxon>Bacteria</taxon>
        <taxon>Bacillati</taxon>
        <taxon>Actinomycetota</taxon>
        <taxon>Actinomycetes</taxon>
        <taxon>Streptosporangiales</taxon>
        <taxon>Streptosporangiaceae</taxon>
        <taxon>Nonomuraea</taxon>
    </lineage>
</organism>
<dbReference type="InterPro" id="IPR053188">
    <property type="entry name" value="FkbM_Methyltransferase"/>
</dbReference>
<evidence type="ECO:0000313" key="3">
    <source>
        <dbReference type="EMBL" id="GAA2212395.1"/>
    </source>
</evidence>
<dbReference type="PANTHER" id="PTHR36973:SF4">
    <property type="entry name" value="NODULATION PROTEIN"/>
    <property type="match status" value="1"/>
</dbReference>
<feature type="region of interest" description="Disordered" evidence="1">
    <location>
        <begin position="221"/>
        <end position="264"/>
    </location>
</feature>
<evidence type="ECO:0000256" key="1">
    <source>
        <dbReference type="SAM" id="MobiDB-lite"/>
    </source>
</evidence>
<sequence length="264" mass="28394">MRNQVIVRDQVTARWEDHLPGLLGQVGVPAQGVVQVGAHRGQEVSAFTACKFRRLVMMEPNLDHLSALREQLRVHHLAAGLPEPADGHLPRVVVAAAAGRARGRATLNITPYDKQSSMLEPLQPMAVVRQVSVPVIPVSEVQHGCNVLVVDAQGAELDVLAGTDLSRLRLAVIEGSVSARYNGGSTLDSIAAHMTAHGWRSVASWAHERPGVVDVAWLAPDRPAPTRPVTERSAELSAEQSAAWPAEQSAEWPAERPVPELAGR</sequence>
<evidence type="ECO:0000259" key="2">
    <source>
        <dbReference type="Pfam" id="PF05050"/>
    </source>
</evidence>
<dbReference type="InterPro" id="IPR006342">
    <property type="entry name" value="FkbM_mtfrase"/>
</dbReference>
<proteinExistence type="predicted"/>
<feature type="domain" description="Methyltransferase FkbM" evidence="2">
    <location>
        <begin position="35"/>
        <end position="198"/>
    </location>
</feature>
<gene>
    <name evidence="3" type="ORF">GCM10009850_078570</name>
</gene>
<dbReference type="Pfam" id="PF05050">
    <property type="entry name" value="Methyltransf_21"/>
    <property type="match status" value="1"/>
</dbReference>
<name>A0ABN3CSD9_9ACTN</name>
<protein>
    <recommendedName>
        <fullName evidence="2">Methyltransferase FkbM domain-containing protein</fullName>
    </recommendedName>
</protein>
<feature type="compositionally biased region" description="Basic and acidic residues" evidence="1">
    <location>
        <begin position="253"/>
        <end position="264"/>
    </location>
</feature>
<comment type="caution">
    <text evidence="3">The sequence shown here is derived from an EMBL/GenBank/DDBJ whole genome shotgun (WGS) entry which is preliminary data.</text>
</comment>
<reference evidence="3 4" key="1">
    <citation type="journal article" date="2019" name="Int. J. Syst. Evol. Microbiol.">
        <title>The Global Catalogue of Microorganisms (GCM) 10K type strain sequencing project: providing services to taxonomists for standard genome sequencing and annotation.</title>
        <authorList>
            <consortium name="The Broad Institute Genomics Platform"/>
            <consortium name="The Broad Institute Genome Sequencing Center for Infectious Disease"/>
            <person name="Wu L."/>
            <person name="Ma J."/>
        </authorList>
    </citation>
    <scope>NUCLEOTIDE SEQUENCE [LARGE SCALE GENOMIC DNA]</scope>
    <source>
        <strain evidence="3 4">JCM 16114</strain>
    </source>
</reference>
<keyword evidence="4" id="KW-1185">Reference proteome</keyword>
<dbReference type="NCBIfam" id="TIGR01444">
    <property type="entry name" value="fkbM_fam"/>
    <property type="match status" value="1"/>
</dbReference>
<dbReference type="RefSeq" id="WP_344486817.1">
    <property type="nucleotide sequence ID" value="NZ_BAAAQX010000026.1"/>
</dbReference>